<evidence type="ECO:0000256" key="6">
    <source>
        <dbReference type="ARBA" id="ARBA00061387"/>
    </source>
</evidence>
<dbReference type="PANTHER" id="PTHR15735">
    <property type="entry name" value="FCH AND DOUBLE SH3 DOMAINS PROTEIN"/>
    <property type="match status" value="1"/>
</dbReference>
<evidence type="ECO:0000256" key="7">
    <source>
        <dbReference type="ARBA" id="ARBA00074946"/>
    </source>
</evidence>
<dbReference type="InterPro" id="IPR001060">
    <property type="entry name" value="FCH_dom"/>
</dbReference>
<evidence type="ECO:0000256" key="11">
    <source>
        <dbReference type="SAM" id="MobiDB-lite"/>
    </source>
</evidence>
<evidence type="ECO:0000313" key="15">
    <source>
        <dbReference type="EMBL" id="RPB24290.1"/>
    </source>
</evidence>
<dbReference type="InterPro" id="IPR001452">
    <property type="entry name" value="SH3_domain"/>
</dbReference>
<feature type="compositionally biased region" description="Low complexity" evidence="11">
    <location>
        <begin position="498"/>
        <end position="519"/>
    </location>
</feature>
<dbReference type="AlphaFoldDB" id="A0A3N4LN74"/>
<dbReference type="Pfam" id="PF00611">
    <property type="entry name" value="FCH"/>
    <property type="match status" value="1"/>
</dbReference>
<evidence type="ECO:0000256" key="4">
    <source>
        <dbReference type="ARBA" id="ARBA00023054"/>
    </source>
</evidence>
<dbReference type="PRINTS" id="PR00008">
    <property type="entry name" value="DAGPEDOMAIN"/>
</dbReference>
<dbReference type="Gene3D" id="1.20.1270.60">
    <property type="entry name" value="Arfaptin homology (AH) domain/BAR domain"/>
    <property type="match status" value="1"/>
</dbReference>
<feature type="domain" description="Phorbol-ester/DAG-type" evidence="13">
    <location>
        <begin position="406"/>
        <end position="456"/>
    </location>
</feature>
<dbReference type="OrthoDB" id="8783038at2759"/>
<dbReference type="InterPro" id="IPR036028">
    <property type="entry name" value="SH3-like_dom_sf"/>
</dbReference>
<feature type="compositionally biased region" description="Polar residues" evidence="11">
    <location>
        <begin position="520"/>
        <end position="534"/>
    </location>
</feature>
<dbReference type="CDD" id="cd20824">
    <property type="entry name" value="C1_SpBZZ1-like"/>
    <property type="match status" value="1"/>
</dbReference>
<evidence type="ECO:0000256" key="2">
    <source>
        <dbReference type="ARBA" id="ARBA00022723"/>
    </source>
</evidence>
<feature type="region of interest" description="Disordered" evidence="11">
    <location>
        <begin position="488"/>
        <end position="545"/>
    </location>
</feature>
<protein>
    <recommendedName>
        <fullName evidence="7">Protein BZZ1</fullName>
    </recommendedName>
</protein>
<name>A0A3N4LN74_9PEZI</name>
<dbReference type="SUPFAM" id="SSF57889">
    <property type="entry name" value="Cysteine-rich domain"/>
    <property type="match status" value="1"/>
</dbReference>
<dbReference type="SMART" id="SM00326">
    <property type="entry name" value="SH3"/>
    <property type="match status" value="2"/>
</dbReference>
<reference evidence="15 16" key="1">
    <citation type="journal article" date="2018" name="Nat. Ecol. Evol.">
        <title>Pezizomycetes genomes reveal the molecular basis of ectomycorrhizal truffle lifestyle.</title>
        <authorList>
            <person name="Murat C."/>
            <person name="Payen T."/>
            <person name="Noel B."/>
            <person name="Kuo A."/>
            <person name="Morin E."/>
            <person name="Chen J."/>
            <person name="Kohler A."/>
            <person name="Krizsan K."/>
            <person name="Balestrini R."/>
            <person name="Da Silva C."/>
            <person name="Montanini B."/>
            <person name="Hainaut M."/>
            <person name="Levati E."/>
            <person name="Barry K.W."/>
            <person name="Belfiori B."/>
            <person name="Cichocki N."/>
            <person name="Clum A."/>
            <person name="Dockter R.B."/>
            <person name="Fauchery L."/>
            <person name="Guy J."/>
            <person name="Iotti M."/>
            <person name="Le Tacon F."/>
            <person name="Lindquist E.A."/>
            <person name="Lipzen A."/>
            <person name="Malagnac F."/>
            <person name="Mello A."/>
            <person name="Molinier V."/>
            <person name="Miyauchi S."/>
            <person name="Poulain J."/>
            <person name="Riccioni C."/>
            <person name="Rubini A."/>
            <person name="Sitrit Y."/>
            <person name="Splivallo R."/>
            <person name="Traeger S."/>
            <person name="Wang M."/>
            <person name="Zifcakova L."/>
            <person name="Wipf D."/>
            <person name="Zambonelli A."/>
            <person name="Paolocci F."/>
            <person name="Nowrousian M."/>
            <person name="Ottonello S."/>
            <person name="Baldrian P."/>
            <person name="Spatafora J.W."/>
            <person name="Henrissat B."/>
            <person name="Nagy L.G."/>
            <person name="Aury J.M."/>
            <person name="Wincker P."/>
            <person name="Grigoriev I.V."/>
            <person name="Bonfante P."/>
            <person name="Martin F.M."/>
        </authorList>
    </citation>
    <scope>NUCLEOTIDE SEQUENCE [LARGE SCALE GENOMIC DNA]</scope>
    <source>
        <strain evidence="15 16">ATCC MYA-4762</strain>
    </source>
</reference>
<dbReference type="PANTHER" id="PTHR15735:SF21">
    <property type="entry name" value="PROTEIN NERVOUS WRECK"/>
    <property type="match status" value="1"/>
</dbReference>
<organism evidence="15 16">
    <name type="scientific">Terfezia boudieri ATCC MYA-4762</name>
    <dbReference type="NCBI Taxonomy" id="1051890"/>
    <lineage>
        <taxon>Eukaryota</taxon>
        <taxon>Fungi</taxon>
        <taxon>Dikarya</taxon>
        <taxon>Ascomycota</taxon>
        <taxon>Pezizomycotina</taxon>
        <taxon>Pezizomycetes</taxon>
        <taxon>Pezizales</taxon>
        <taxon>Pezizaceae</taxon>
        <taxon>Terfezia</taxon>
    </lineage>
</organism>
<dbReference type="InterPro" id="IPR035459">
    <property type="entry name" value="Bzz1_SH3_1"/>
</dbReference>
<dbReference type="FunFam" id="3.30.60.20:FF:000040">
    <property type="entry name" value="Actin polymerization protein Bzz1"/>
    <property type="match status" value="1"/>
</dbReference>
<dbReference type="FunCoup" id="A0A3N4LN74">
    <property type="interactions" value="341"/>
</dbReference>
<feature type="domain" description="F-BAR" evidence="14">
    <location>
        <begin position="6"/>
        <end position="275"/>
    </location>
</feature>
<keyword evidence="2" id="KW-0479">Metal-binding</keyword>
<dbReference type="InterPro" id="IPR027267">
    <property type="entry name" value="AH/BAR_dom_sf"/>
</dbReference>
<dbReference type="InterPro" id="IPR020454">
    <property type="entry name" value="DAG/PE-bd"/>
</dbReference>
<evidence type="ECO:0000259" key="13">
    <source>
        <dbReference type="PROSITE" id="PS50081"/>
    </source>
</evidence>
<evidence type="ECO:0000256" key="1">
    <source>
        <dbReference type="ARBA" id="ARBA00022443"/>
    </source>
</evidence>
<dbReference type="CDD" id="cd11912">
    <property type="entry name" value="SH3_Bzz1_1"/>
    <property type="match status" value="1"/>
</dbReference>
<evidence type="ECO:0000256" key="10">
    <source>
        <dbReference type="SAM" id="Coils"/>
    </source>
</evidence>
<dbReference type="SUPFAM" id="SSF50044">
    <property type="entry name" value="SH3-domain"/>
    <property type="match status" value="2"/>
</dbReference>
<dbReference type="InParanoid" id="A0A3N4LN74"/>
<keyword evidence="3" id="KW-0862">Zinc</keyword>
<comment type="similarity">
    <text evidence="6">Belongs to the BZZ1 family.</text>
</comment>
<dbReference type="PROSITE" id="PS50081">
    <property type="entry name" value="ZF_DAG_PE_2"/>
    <property type="match status" value="1"/>
</dbReference>
<dbReference type="InterPro" id="IPR002219">
    <property type="entry name" value="PKC_DAG/PE"/>
</dbReference>
<feature type="domain" description="SH3" evidence="12">
    <location>
        <begin position="562"/>
        <end position="622"/>
    </location>
</feature>
<dbReference type="Proteomes" id="UP000267821">
    <property type="component" value="Unassembled WGS sequence"/>
</dbReference>
<evidence type="ECO:0000259" key="12">
    <source>
        <dbReference type="PROSITE" id="PS50002"/>
    </source>
</evidence>
<dbReference type="STRING" id="1051890.A0A3N4LN74"/>
<accession>A0A3N4LN74</accession>
<dbReference type="PROSITE" id="PS51741">
    <property type="entry name" value="F_BAR"/>
    <property type="match status" value="1"/>
</dbReference>
<keyword evidence="16" id="KW-1185">Reference proteome</keyword>
<evidence type="ECO:0000313" key="16">
    <source>
        <dbReference type="Proteomes" id="UP000267821"/>
    </source>
</evidence>
<dbReference type="SUPFAM" id="SSF103657">
    <property type="entry name" value="BAR/IMD domain-like"/>
    <property type="match status" value="1"/>
</dbReference>
<dbReference type="Pfam" id="PF00130">
    <property type="entry name" value="C1_1"/>
    <property type="match status" value="1"/>
</dbReference>
<dbReference type="SMART" id="SM00109">
    <property type="entry name" value="C1"/>
    <property type="match status" value="1"/>
</dbReference>
<dbReference type="GO" id="GO:0046872">
    <property type="term" value="F:metal ion binding"/>
    <property type="evidence" value="ECO:0007669"/>
    <property type="project" value="UniProtKB-KW"/>
</dbReference>
<dbReference type="InterPro" id="IPR046349">
    <property type="entry name" value="C1-like_sf"/>
</dbReference>
<feature type="coiled-coil region" evidence="10">
    <location>
        <begin position="126"/>
        <end position="200"/>
    </location>
</feature>
<dbReference type="GO" id="GO:0045010">
    <property type="term" value="P:actin nucleation"/>
    <property type="evidence" value="ECO:0007669"/>
    <property type="project" value="UniProtKB-ARBA"/>
</dbReference>
<comment type="function">
    <text evidence="5">Plays a role in endocytosis and trafficking to the vacuole. Functions with type I myosins to restore polarity of the actin cytoskeleton after NaCl stress.</text>
</comment>
<proteinExistence type="inferred from homology"/>
<evidence type="ECO:0000256" key="8">
    <source>
        <dbReference type="PROSITE-ProRule" id="PRU00192"/>
    </source>
</evidence>
<dbReference type="FunFam" id="1.20.1270.60:FF:000060">
    <property type="entry name" value="Actin polymerization protein Bzz1"/>
    <property type="match status" value="1"/>
</dbReference>
<dbReference type="FunFam" id="2.30.30.40:FF:000161">
    <property type="entry name" value="Actin polymerization protein Bzz1"/>
    <property type="match status" value="1"/>
</dbReference>
<dbReference type="SMART" id="SM00055">
    <property type="entry name" value="FCH"/>
    <property type="match status" value="1"/>
</dbReference>
<dbReference type="GO" id="GO:0030864">
    <property type="term" value="C:cortical actin cytoskeleton"/>
    <property type="evidence" value="ECO:0007669"/>
    <property type="project" value="UniProtKB-ARBA"/>
</dbReference>
<keyword evidence="1 8" id="KW-0728">SH3 domain</keyword>
<dbReference type="Gene3D" id="3.30.60.20">
    <property type="match status" value="1"/>
</dbReference>
<keyword evidence="4 9" id="KW-0175">Coiled coil</keyword>
<dbReference type="PROSITE" id="PS00479">
    <property type="entry name" value="ZF_DAG_PE_1"/>
    <property type="match status" value="1"/>
</dbReference>
<evidence type="ECO:0000256" key="3">
    <source>
        <dbReference type="ARBA" id="ARBA00022833"/>
    </source>
</evidence>
<dbReference type="Pfam" id="PF14604">
    <property type="entry name" value="SH3_9"/>
    <property type="match status" value="1"/>
</dbReference>
<dbReference type="InterPro" id="IPR031160">
    <property type="entry name" value="F_BAR_dom"/>
</dbReference>
<dbReference type="GO" id="GO:0030833">
    <property type="term" value="P:regulation of actin filament polymerization"/>
    <property type="evidence" value="ECO:0007669"/>
    <property type="project" value="TreeGrafter"/>
</dbReference>
<feature type="domain" description="SH3" evidence="12">
    <location>
        <begin position="664"/>
        <end position="723"/>
    </location>
</feature>
<evidence type="ECO:0000259" key="14">
    <source>
        <dbReference type="PROSITE" id="PS51741"/>
    </source>
</evidence>
<dbReference type="PROSITE" id="PS50002">
    <property type="entry name" value="SH3"/>
    <property type="match status" value="2"/>
</dbReference>
<gene>
    <name evidence="15" type="ORF">L211DRAFT_837672</name>
</gene>
<evidence type="ECO:0000256" key="5">
    <source>
        <dbReference type="ARBA" id="ARBA00054085"/>
    </source>
</evidence>
<dbReference type="Gene3D" id="2.30.30.40">
    <property type="entry name" value="SH3 Domains"/>
    <property type="match status" value="2"/>
</dbReference>
<dbReference type="PRINTS" id="PR00499">
    <property type="entry name" value="P67PHOX"/>
</dbReference>
<evidence type="ECO:0000256" key="9">
    <source>
        <dbReference type="PROSITE-ProRule" id="PRU01077"/>
    </source>
</evidence>
<sequence length="723" mass="80673">MAAEPLSFGSELKDAFKSVNSWISHGIGWLDEIQSFYRERSLIEKEYSSKLNQLAKRYFEKKAKKSAVLSVGDSPQMTPGSLESASLVTWTSILNSTETLSKEHETLSSELLNQVAEPLKDISGKYEEFRKRHEALAVKLQQERDTVYSDLKKAKEKYDMQCKEVEAARVKVEKSYDASKNKAEKAKQQELLDMNNVKNTYLIAINVTNRHKEKYFHQDMPELLNSLQDLNECRVIKLNNVWTRSAALEVDCHRRCTENLETVITEIKRNLPYLDSNMFIEHNIAPWSEPANFEFEPSMVWHDTDDIVVDEPAQVFLRNMMTKGRRSLEEVKPDLEKKRKEVEGLRARKEAVKVDDGRGQVDADITRALFNSMEEFIVLDNKRTTFQVEIDTILLAVGDIERGASTHKFKAASFKIPTNCDYCLERIWGMGSKGFTCRDCGYSCHAKCEMKVPATCPGVLDKAAKKALKEEKRASVAMNSIPVELGYGDEHKSTSSVSRSNTMTSTLSSSHSSGKLKSTVGSKLTKSNSTTGTGQIRRVFAPPPEKYVAAPPPEPIHEMSAEEAVKGKMLYAYSAVGEGEITVEAGKDLMILELDDGSGWIKVKAGFRVGLVPASYVETNPAPSIPERPMSANSSSTASISHSIASSTIGKKKGPVVAPRRGAKKVKYVEAIYAYEAQTSAEFSMQEGDKFVLVKEDQGDGWAEVELNGVTKSVPANYIRILD</sequence>
<dbReference type="EMBL" id="ML121542">
    <property type="protein sequence ID" value="RPB24290.1"/>
    <property type="molecule type" value="Genomic_DNA"/>
</dbReference>